<proteinExistence type="predicted"/>
<evidence type="ECO:0000313" key="2">
    <source>
        <dbReference type="EMBL" id="ATA86851.1"/>
    </source>
</evidence>
<gene>
    <name evidence="2" type="ORF">CGC50_06565</name>
</gene>
<accession>A0A250FPB2</accession>
<dbReference type="OrthoDB" id="997325at2"/>
<feature type="chain" id="PRO_5012806542" description="MORN repeat protein" evidence="1">
    <location>
        <begin position="18"/>
        <end position="260"/>
    </location>
</feature>
<keyword evidence="1" id="KW-0732">Signal</keyword>
<dbReference type="RefSeq" id="WP_095910175.1">
    <property type="nucleotide sequence ID" value="NZ_CP022386.1"/>
</dbReference>
<dbReference type="GeneID" id="84808218"/>
<sequence length="260" mass="31015">MRVFLVLLYLYASYVIAQPKNETFDFELYKNLGKNADIYRHQYLKTDGCILYKISFDKEKGGYIEESLPSPSFITRRKDYYPNGKIKSIKHFIGENVLIGKSVYYNKKGVKRIVDEDKKFKKIKYPYILQFLEKKGHINLKTGKGRIVDIRGTNYFGFELYYVQKMNMWKVVIKDGYPKDKCLEKYIELAKKEKYIELAKKEKQKREEDHLIVCTYRNCDLHYFIDAISGKQISKQEYAKRYRAAFGENDEKLDYIFTEP</sequence>
<evidence type="ECO:0000256" key="1">
    <source>
        <dbReference type="SAM" id="SignalP"/>
    </source>
</evidence>
<evidence type="ECO:0008006" key="4">
    <source>
        <dbReference type="Google" id="ProtNLM"/>
    </source>
</evidence>
<dbReference type="Proteomes" id="UP000217250">
    <property type="component" value="Chromosome"/>
</dbReference>
<organism evidence="2 3">
    <name type="scientific">Capnocytophaga gingivalis</name>
    <dbReference type="NCBI Taxonomy" id="1017"/>
    <lineage>
        <taxon>Bacteria</taxon>
        <taxon>Pseudomonadati</taxon>
        <taxon>Bacteroidota</taxon>
        <taxon>Flavobacteriia</taxon>
        <taxon>Flavobacteriales</taxon>
        <taxon>Flavobacteriaceae</taxon>
        <taxon>Capnocytophaga</taxon>
    </lineage>
</organism>
<name>A0A250FPB2_9FLAO</name>
<evidence type="ECO:0000313" key="3">
    <source>
        <dbReference type="Proteomes" id="UP000217250"/>
    </source>
</evidence>
<dbReference type="AlphaFoldDB" id="A0A250FPB2"/>
<protein>
    <recommendedName>
        <fullName evidence="4">MORN repeat protein</fullName>
    </recommendedName>
</protein>
<reference evidence="3" key="1">
    <citation type="submission" date="2017-06" db="EMBL/GenBank/DDBJ databases">
        <title>Capnocytophaga spp. assemblies.</title>
        <authorList>
            <person name="Gulvik C.A."/>
        </authorList>
    </citation>
    <scope>NUCLEOTIDE SEQUENCE [LARGE SCALE GENOMIC DNA]</scope>
    <source>
        <strain evidence="3">H1496</strain>
    </source>
</reference>
<dbReference type="KEGG" id="cgh:CGC50_06565"/>
<feature type="signal peptide" evidence="1">
    <location>
        <begin position="1"/>
        <end position="17"/>
    </location>
</feature>
<dbReference type="EMBL" id="CP022386">
    <property type="protein sequence ID" value="ATA86851.1"/>
    <property type="molecule type" value="Genomic_DNA"/>
</dbReference>